<dbReference type="Gene3D" id="6.10.140.190">
    <property type="match status" value="1"/>
</dbReference>
<dbReference type="OrthoDB" id="3186544at2"/>
<name>A0A2T1A0N8_9ACTN</name>
<dbReference type="InterPro" id="IPR018309">
    <property type="entry name" value="Tscrpt_reg_PadR_C"/>
</dbReference>
<evidence type="ECO:0000259" key="2">
    <source>
        <dbReference type="Pfam" id="PF10400"/>
    </source>
</evidence>
<dbReference type="Gene3D" id="1.10.10.10">
    <property type="entry name" value="Winged helix-like DNA-binding domain superfamily/Winged helix DNA-binding domain"/>
    <property type="match status" value="1"/>
</dbReference>
<dbReference type="AlphaFoldDB" id="A0A2T1A0N8"/>
<dbReference type="EMBL" id="PVUE01000007">
    <property type="protein sequence ID" value="PRZ41888.1"/>
    <property type="molecule type" value="Genomic_DNA"/>
</dbReference>
<comment type="caution">
    <text evidence="3">The sequence shown here is derived from an EMBL/GenBank/DDBJ whole genome shotgun (WGS) entry which is preliminary data.</text>
</comment>
<gene>
    <name evidence="3" type="ORF">CLV47_10714</name>
</gene>
<organism evidence="3 4">
    <name type="scientific">Antricoccus suffuscus</name>
    <dbReference type="NCBI Taxonomy" id="1629062"/>
    <lineage>
        <taxon>Bacteria</taxon>
        <taxon>Bacillati</taxon>
        <taxon>Actinomycetota</taxon>
        <taxon>Actinomycetes</taxon>
        <taxon>Geodermatophilales</taxon>
        <taxon>Antricoccaceae</taxon>
        <taxon>Antricoccus</taxon>
    </lineage>
</organism>
<dbReference type="InterPro" id="IPR036388">
    <property type="entry name" value="WH-like_DNA-bd_sf"/>
</dbReference>
<keyword evidence="4" id="KW-1185">Reference proteome</keyword>
<dbReference type="GO" id="GO:0003677">
    <property type="term" value="F:DNA binding"/>
    <property type="evidence" value="ECO:0007669"/>
    <property type="project" value="UniProtKB-KW"/>
</dbReference>
<dbReference type="Pfam" id="PF03551">
    <property type="entry name" value="PadR"/>
    <property type="match status" value="1"/>
</dbReference>
<keyword evidence="3" id="KW-0238">DNA-binding</keyword>
<dbReference type="PANTHER" id="PTHR43252">
    <property type="entry name" value="TRANSCRIPTIONAL REGULATOR YQJI"/>
    <property type="match status" value="1"/>
</dbReference>
<accession>A0A2T1A0N8</accession>
<evidence type="ECO:0000313" key="4">
    <source>
        <dbReference type="Proteomes" id="UP000237752"/>
    </source>
</evidence>
<dbReference type="PANTHER" id="PTHR43252:SF4">
    <property type="entry name" value="TRANSCRIPTIONAL REGULATORY PROTEIN"/>
    <property type="match status" value="1"/>
</dbReference>
<feature type="domain" description="Transcription regulator PadR C-terminal" evidence="2">
    <location>
        <begin position="91"/>
        <end position="170"/>
    </location>
</feature>
<evidence type="ECO:0000313" key="3">
    <source>
        <dbReference type="EMBL" id="PRZ41888.1"/>
    </source>
</evidence>
<dbReference type="SUPFAM" id="SSF46785">
    <property type="entry name" value="Winged helix' DNA-binding domain"/>
    <property type="match status" value="1"/>
</dbReference>
<protein>
    <submittedName>
        <fullName evidence="3">DNA-binding PadR family transcriptional regulator</fullName>
    </submittedName>
</protein>
<sequence>MSIQHALLTSLLEKPSSGYDLARRFDRSIGHFWKASHQQIYRELGRMSDAGWVATIDTDDGNSRRKVYEVLADGRAELLRWTSEPLATPATREAWLVKLRAEAVIGPVGLGDELCGLIETHSEVLAGYRKIEQRDFSDPKMSRQQQLQYAVLRLGIANEESWLQWAETIKPLLLPPR</sequence>
<dbReference type="Proteomes" id="UP000237752">
    <property type="component" value="Unassembled WGS sequence"/>
</dbReference>
<dbReference type="InterPro" id="IPR005149">
    <property type="entry name" value="Tscrpt_reg_PadR_N"/>
</dbReference>
<dbReference type="RefSeq" id="WP_106348857.1">
    <property type="nucleotide sequence ID" value="NZ_PVUE01000007.1"/>
</dbReference>
<dbReference type="InterPro" id="IPR036390">
    <property type="entry name" value="WH_DNA-bd_sf"/>
</dbReference>
<evidence type="ECO:0000259" key="1">
    <source>
        <dbReference type="Pfam" id="PF03551"/>
    </source>
</evidence>
<dbReference type="Pfam" id="PF10400">
    <property type="entry name" value="Vir_act_alpha_C"/>
    <property type="match status" value="1"/>
</dbReference>
<reference evidence="3 4" key="1">
    <citation type="submission" date="2018-03" db="EMBL/GenBank/DDBJ databases">
        <title>Genomic Encyclopedia of Archaeal and Bacterial Type Strains, Phase II (KMG-II): from individual species to whole genera.</title>
        <authorList>
            <person name="Goeker M."/>
        </authorList>
    </citation>
    <scope>NUCLEOTIDE SEQUENCE [LARGE SCALE GENOMIC DNA]</scope>
    <source>
        <strain evidence="3 4">DSM 100065</strain>
    </source>
</reference>
<feature type="domain" description="Transcription regulator PadR N-terminal" evidence="1">
    <location>
        <begin position="7"/>
        <end position="78"/>
    </location>
</feature>
<proteinExistence type="predicted"/>